<keyword evidence="4" id="KW-1185">Reference proteome</keyword>
<reference evidence="3 4" key="1">
    <citation type="submission" date="2018-06" db="EMBL/GenBank/DDBJ databases">
        <title>Genomic Encyclopedia of Type Strains, Phase III (KMG-III): the genomes of soil and plant-associated and newly described type strains.</title>
        <authorList>
            <person name="Whitman W."/>
        </authorList>
    </citation>
    <scope>NUCLEOTIDE SEQUENCE [LARGE SCALE GENOMIC DNA]</scope>
    <source>
        <strain evidence="3 4">CECT 9025</strain>
    </source>
</reference>
<dbReference type="InterPro" id="IPR000601">
    <property type="entry name" value="PKD_dom"/>
</dbReference>
<dbReference type="InterPro" id="IPR013783">
    <property type="entry name" value="Ig-like_fold"/>
</dbReference>
<dbReference type="Gene3D" id="2.160.20.10">
    <property type="entry name" value="Single-stranded right-handed beta-helix, Pectin lyase-like"/>
    <property type="match status" value="1"/>
</dbReference>
<dbReference type="EMBL" id="QJTE01000005">
    <property type="protein sequence ID" value="PYE82237.1"/>
    <property type="molecule type" value="Genomic_DNA"/>
</dbReference>
<dbReference type="Gene3D" id="2.60.40.10">
    <property type="entry name" value="Immunoglobulins"/>
    <property type="match status" value="1"/>
</dbReference>
<evidence type="ECO:0000259" key="2">
    <source>
        <dbReference type="PROSITE" id="PS50093"/>
    </source>
</evidence>
<evidence type="ECO:0000313" key="4">
    <source>
        <dbReference type="Proteomes" id="UP000248311"/>
    </source>
</evidence>
<dbReference type="SUPFAM" id="SSF49299">
    <property type="entry name" value="PKD domain"/>
    <property type="match status" value="1"/>
</dbReference>
<gene>
    <name evidence="3" type="ORF">DFP88_10577</name>
</gene>
<evidence type="ECO:0000256" key="1">
    <source>
        <dbReference type="SAM" id="MobiDB-lite"/>
    </source>
</evidence>
<dbReference type="InterPro" id="IPR039448">
    <property type="entry name" value="Beta_helix"/>
</dbReference>
<dbReference type="InterPro" id="IPR035986">
    <property type="entry name" value="PKD_dom_sf"/>
</dbReference>
<dbReference type="InterPro" id="IPR012334">
    <property type="entry name" value="Pectin_lyas_fold"/>
</dbReference>
<dbReference type="Pfam" id="PF13385">
    <property type="entry name" value="Laminin_G_3"/>
    <property type="match status" value="3"/>
</dbReference>
<dbReference type="InterPro" id="IPR006626">
    <property type="entry name" value="PbH1"/>
</dbReference>
<feature type="region of interest" description="Disordered" evidence="1">
    <location>
        <begin position="892"/>
        <end position="916"/>
    </location>
</feature>
<feature type="region of interest" description="Disordered" evidence="1">
    <location>
        <begin position="667"/>
        <end position="711"/>
    </location>
</feature>
<dbReference type="Proteomes" id="UP000248311">
    <property type="component" value="Unassembled WGS sequence"/>
</dbReference>
<dbReference type="InterPro" id="IPR013320">
    <property type="entry name" value="ConA-like_dom_sf"/>
</dbReference>
<dbReference type="SMART" id="SM00282">
    <property type="entry name" value="LamG"/>
    <property type="match status" value="3"/>
</dbReference>
<dbReference type="PROSITE" id="PS50093">
    <property type="entry name" value="PKD"/>
    <property type="match status" value="1"/>
</dbReference>
<dbReference type="Pfam" id="PF18911">
    <property type="entry name" value="PKD_4"/>
    <property type="match status" value="1"/>
</dbReference>
<dbReference type="SUPFAM" id="SSF51126">
    <property type="entry name" value="Pectin lyase-like"/>
    <property type="match status" value="1"/>
</dbReference>
<dbReference type="CDD" id="cd00146">
    <property type="entry name" value="PKD"/>
    <property type="match status" value="1"/>
</dbReference>
<dbReference type="InterPro" id="IPR011050">
    <property type="entry name" value="Pectin_lyase_fold/virulence"/>
</dbReference>
<comment type="caution">
    <text evidence="3">The sequence shown here is derived from an EMBL/GenBank/DDBJ whole genome shotgun (WGS) entry which is preliminary data.</text>
</comment>
<organism evidence="3 4">
    <name type="scientific">Pseudoroseicyclus aestuarii</name>
    <dbReference type="NCBI Taxonomy" id="1795041"/>
    <lineage>
        <taxon>Bacteria</taxon>
        <taxon>Pseudomonadati</taxon>
        <taxon>Pseudomonadota</taxon>
        <taxon>Alphaproteobacteria</taxon>
        <taxon>Rhodobacterales</taxon>
        <taxon>Paracoccaceae</taxon>
        <taxon>Pseudoroseicyclus</taxon>
    </lineage>
</organism>
<dbReference type="SMART" id="SM00089">
    <property type="entry name" value="PKD"/>
    <property type="match status" value="1"/>
</dbReference>
<dbReference type="SUPFAM" id="SSF49899">
    <property type="entry name" value="Concanavalin A-like lectins/glucanases"/>
    <property type="match status" value="3"/>
</dbReference>
<name>A0A318SZL9_9RHOB</name>
<dbReference type="AlphaFoldDB" id="A0A318SZL9"/>
<dbReference type="SMART" id="SM00710">
    <property type="entry name" value="PbH1"/>
    <property type="match status" value="6"/>
</dbReference>
<dbReference type="Gene3D" id="2.60.120.200">
    <property type="match status" value="3"/>
</dbReference>
<dbReference type="InterPro" id="IPR001791">
    <property type="entry name" value="Laminin_G"/>
</dbReference>
<evidence type="ECO:0000313" key="3">
    <source>
        <dbReference type="EMBL" id="PYE82237.1"/>
    </source>
</evidence>
<dbReference type="RefSeq" id="WP_181418658.1">
    <property type="nucleotide sequence ID" value="NZ_QJTE01000005.1"/>
</dbReference>
<proteinExistence type="predicted"/>
<protein>
    <submittedName>
        <fullName evidence="3">PKD domain-containing protein</fullName>
    </submittedName>
</protein>
<sequence length="1150" mass="123105">MTAAAGASITVHDSAELSEALKVLSAGTGGTIRVANAGEAYNLVSYRGGQAGDGIRIVAEDPGNPPVFEQVKLVQSQNISFENLLFDSSEVEVNGKVLEVLKSSGISFSGNRFVSGTDEFYTGRTNASSDFVGQGLGYVRDSSGIVFDDNEVSNFHQGLAVIDSTGLSISGNSFSKMSGDGLRLSGIQDTLIEANLFENFYGSTHSANHDDMIQVWSAPYNTLNTENLTIRGNLFNSSGGAATQTIFIKNEMMKDTGTAYKNITIEDNTIYNGHVHGVTVYDTDGVQVHDNTLLWDSDAGMRQSADSDAKSSAPRIQLYDVANASVSGNIADQILAEGVRLGDNAVISYSASSGDRYVGSNFVNALASGQLDLRDLTLLSDSGLIGYGSSVTQPGSKGELTAVMRATTSGSEVTYTSLSHDADGLLASGQARCEWIFEDGVVLRGSEVTRTFAKAGEYDVTLVVMTNEGSRSITRKTHVEPNILLDIDFDGGVVDDSIYASKLDTQGAHTAVDGVTGEGFHLDGDTKVKVDRFNDQLQSMETFTIDLSLKRDEGGEAGTFLHMYKSLGASITADGALKFTMTPEGKHYSVSTRDGLVSDSDWHRITVSYDGTEGGEGLKLYVDGRLEAELEASGVLDGNSKQHLVIGNSWNDSLQGTVDDLTIRREANGVPDDSANDTDIGLPPLEHGEGTHVDGPLPRPEPEPEAPDPDADAMLLALGFDDGILDASPYESKMKVQGEAALIEGLAGEGLHLDGETKVKADRFNDQLQSMETFIIDLSLKRDEGGEAGTFLHMHKSLRAQITEDGALKFTMTPEDRHYSVSTRDGLVSDSDWHRITVSYDGREGGEGLKLYVDGRLEAELEASGVLDGNNEQHLVIGNSWNDSLQGTVDELKISGTPPGAEADEEQADQPQSDDPSLLLDIDFDDGVADSSLYASALVPDMVGAGAEGRSGEGFHLDGGTKVKVDRFNDQLQSMETFTIDLSLKRDEGGEAGTFLHMHKSLRAQITEDGALKFTMTPEDKHYSVSTRDGLVSDSDWHRITVSYDGREGGEGLKLYVDGRLEAELEASGVLDGNNEQHLVIGNSWHESLQGTVDDLTVRETVQETPILEAWEARDGLAAQAAPLAEALLLPEEVIDSFSTGLLSEEGQLG</sequence>
<dbReference type="InterPro" id="IPR022409">
    <property type="entry name" value="PKD/Chitinase_dom"/>
</dbReference>
<dbReference type="Pfam" id="PF13229">
    <property type="entry name" value="Beta_helix"/>
    <property type="match status" value="1"/>
</dbReference>
<feature type="domain" description="PKD" evidence="2">
    <location>
        <begin position="434"/>
        <end position="480"/>
    </location>
</feature>
<accession>A0A318SZL9</accession>